<gene>
    <name evidence="4" type="ORF">FRZ54_11720</name>
</gene>
<dbReference type="SUPFAM" id="SSF56601">
    <property type="entry name" value="beta-lactamase/transpeptidase-like"/>
    <property type="match status" value="1"/>
</dbReference>
<dbReference type="AlphaFoldDB" id="A0A5B8UWC7"/>
<keyword evidence="5" id="KW-1185">Reference proteome</keyword>
<dbReference type="InterPro" id="IPR011990">
    <property type="entry name" value="TPR-like_helical_dom_sf"/>
</dbReference>
<reference evidence="4 5" key="1">
    <citation type="journal article" date="2017" name="Curr. Microbiol.">
        <title>Mucilaginibacter ginsenosidivorans sp. nov., Isolated from Soil of Ginseng Field.</title>
        <authorList>
            <person name="Kim M.M."/>
            <person name="Siddiqi M.Z."/>
            <person name="Im W.T."/>
        </authorList>
    </citation>
    <scope>NUCLEOTIDE SEQUENCE [LARGE SCALE GENOMIC DNA]</scope>
    <source>
        <strain evidence="4 5">Gsoil 3017</strain>
    </source>
</reference>
<evidence type="ECO:0000313" key="4">
    <source>
        <dbReference type="EMBL" id="QEC63219.1"/>
    </source>
</evidence>
<dbReference type="InterPro" id="IPR001466">
    <property type="entry name" value="Beta-lactam-related"/>
</dbReference>
<dbReference type="PROSITE" id="PS50005">
    <property type="entry name" value="TPR"/>
    <property type="match status" value="1"/>
</dbReference>
<evidence type="ECO:0000256" key="2">
    <source>
        <dbReference type="SAM" id="SignalP"/>
    </source>
</evidence>
<feature type="repeat" description="TPR" evidence="1">
    <location>
        <begin position="419"/>
        <end position="452"/>
    </location>
</feature>
<dbReference type="InterPro" id="IPR012338">
    <property type="entry name" value="Beta-lactam/transpept-like"/>
</dbReference>
<dbReference type="EMBL" id="CP042436">
    <property type="protein sequence ID" value="QEC63219.1"/>
    <property type="molecule type" value="Genomic_DNA"/>
</dbReference>
<dbReference type="RefSeq" id="WP_147031795.1">
    <property type="nucleotide sequence ID" value="NZ_CP042436.1"/>
</dbReference>
<dbReference type="PANTHER" id="PTHR43283">
    <property type="entry name" value="BETA-LACTAMASE-RELATED"/>
    <property type="match status" value="1"/>
</dbReference>
<feature type="domain" description="Beta-lactamase-related" evidence="3">
    <location>
        <begin position="27"/>
        <end position="314"/>
    </location>
</feature>
<dbReference type="InterPro" id="IPR019734">
    <property type="entry name" value="TPR_rpt"/>
</dbReference>
<dbReference type="Proteomes" id="UP000321479">
    <property type="component" value="Chromosome"/>
</dbReference>
<sequence length="468" mass="53649">MKKTLSLLFLLLCFDKTFAQEKELLPLLKDYGIPGIQLVCIKGNKVQNVNLGVISKGSDKKVTSNTVFEAASLSKCVFAYIVMRLYDRGIIDLDKPLVDYFGSYDRFDPNDPRYAKITARMVMRHTTGLPNWGNKKYARLIFTPDSTFSYSGEGFQYLQRVVEKLMKKPLNDIARQEVFTPLGMTNSSYTWMDKFDTLAAFGNGLDVVSSHQNQMAAASLLTCAHDYAIFLQALINGKGLKPETQKMMFATQSNADWFHHNIDADTKKHVSWGLGLGLQENETGKWIWHWGDNGDFKAFYIANPEKKEILVYFTYSTWGLHITTDVLNTFFPKQTWWPCVWTGYQFHELERMKVFRAQLEKQGYEHATEIAEHLKQKDSSFKIPEDDINDLGFILMRDDRKKEAVEIFRYNLSAHPGSATAYDSLAEGYEADGEKDLALKNFKKAYELNPKNDYAAERIKDLESQGDK</sequence>
<dbReference type="KEGG" id="mgin:FRZ54_11720"/>
<evidence type="ECO:0000256" key="1">
    <source>
        <dbReference type="PROSITE-ProRule" id="PRU00339"/>
    </source>
</evidence>
<feature type="signal peptide" evidence="2">
    <location>
        <begin position="1"/>
        <end position="19"/>
    </location>
</feature>
<feature type="chain" id="PRO_5022775406" evidence="2">
    <location>
        <begin position="20"/>
        <end position="468"/>
    </location>
</feature>
<dbReference type="SMART" id="SM00028">
    <property type="entry name" value="TPR"/>
    <property type="match status" value="2"/>
</dbReference>
<dbReference type="InterPro" id="IPR050789">
    <property type="entry name" value="Diverse_Enzym_Activities"/>
</dbReference>
<organism evidence="4 5">
    <name type="scientific">Mucilaginibacter ginsenosidivorans</name>
    <dbReference type="NCBI Taxonomy" id="398053"/>
    <lineage>
        <taxon>Bacteria</taxon>
        <taxon>Pseudomonadati</taxon>
        <taxon>Bacteroidota</taxon>
        <taxon>Sphingobacteriia</taxon>
        <taxon>Sphingobacteriales</taxon>
        <taxon>Sphingobacteriaceae</taxon>
        <taxon>Mucilaginibacter</taxon>
    </lineage>
</organism>
<dbReference type="PANTHER" id="PTHR43283:SF18">
    <property type="match status" value="1"/>
</dbReference>
<evidence type="ECO:0000313" key="5">
    <source>
        <dbReference type="Proteomes" id="UP000321479"/>
    </source>
</evidence>
<keyword evidence="4" id="KW-0378">Hydrolase</keyword>
<proteinExistence type="predicted"/>
<name>A0A5B8UWC7_9SPHI</name>
<evidence type="ECO:0000259" key="3">
    <source>
        <dbReference type="Pfam" id="PF00144"/>
    </source>
</evidence>
<keyword evidence="1" id="KW-0802">TPR repeat</keyword>
<keyword evidence="2" id="KW-0732">Signal</keyword>
<dbReference type="OrthoDB" id="1357763at2"/>
<dbReference type="Gene3D" id="3.40.710.10">
    <property type="entry name" value="DD-peptidase/beta-lactamase superfamily"/>
    <property type="match status" value="1"/>
</dbReference>
<dbReference type="Gene3D" id="1.25.40.10">
    <property type="entry name" value="Tetratricopeptide repeat domain"/>
    <property type="match status" value="1"/>
</dbReference>
<dbReference type="Pfam" id="PF00144">
    <property type="entry name" value="Beta-lactamase"/>
    <property type="match status" value="1"/>
</dbReference>
<dbReference type="SUPFAM" id="SSF48452">
    <property type="entry name" value="TPR-like"/>
    <property type="match status" value="1"/>
</dbReference>
<accession>A0A5B8UWC7</accession>
<dbReference type="GO" id="GO:0016787">
    <property type="term" value="F:hydrolase activity"/>
    <property type="evidence" value="ECO:0007669"/>
    <property type="project" value="UniProtKB-KW"/>
</dbReference>
<protein>
    <submittedName>
        <fullName evidence="4">Serine hydrolase</fullName>
    </submittedName>
</protein>